<dbReference type="RefSeq" id="WP_262564873.1">
    <property type="nucleotide sequence ID" value="NZ_JAPFCC010000001.1"/>
</dbReference>
<feature type="region of interest" description="Disordered" evidence="1">
    <location>
        <begin position="159"/>
        <end position="190"/>
    </location>
</feature>
<dbReference type="EMBL" id="JAPFCC010000001">
    <property type="protein sequence ID" value="MCW7555104.1"/>
    <property type="molecule type" value="Genomic_DNA"/>
</dbReference>
<reference evidence="2 3" key="1">
    <citation type="submission" date="2022-10" db="EMBL/GenBank/DDBJ databases">
        <title>High-quality genome sequences of two octocoral-associated bacteria, Endozoicomonas euniceicola EF212 and Endozoicomonas gorgoniicola PS125.</title>
        <authorList>
            <person name="Chiou Y.-J."/>
            <person name="Chen Y.-H."/>
        </authorList>
    </citation>
    <scope>NUCLEOTIDE SEQUENCE [LARGE SCALE GENOMIC DNA]</scope>
    <source>
        <strain evidence="2 3">PS125</strain>
    </source>
</reference>
<evidence type="ECO:0000313" key="3">
    <source>
        <dbReference type="Proteomes" id="UP001209854"/>
    </source>
</evidence>
<sequence>MIPVDTAIKACGSLCLPDSQYRVVHTTIIETYFVEISNRPRKLYKASNEELRKDLENKAIYSIKSSLPKQLYLLDEDLKASWIEERDKYKKILFPILKNLSDFIEGNSAGLVAFQEVLENSSLNKATLYSKIYKFLMYSKHGNAFLPSHFLKGGVGEFKKTSPETKIRGRPKERKKRHGTVNVGDREKNG</sequence>
<proteinExistence type="predicted"/>
<gene>
    <name evidence="2" type="ORF">NX722_21255</name>
</gene>
<comment type="caution">
    <text evidence="2">The sequence shown here is derived from an EMBL/GenBank/DDBJ whole genome shotgun (WGS) entry which is preliminary data.</text>
</comment>
<protein>
    <submittedName>
        <fullName evidence="2">Uncharacterized protein</fullName>
    </submittedName>
</protein>
<dbReference type="Proteomes" id="UP001209854">
    <property type="component" value="Unassembled WGS sequence"/>
</dbReference>
<evidence type="ECO:0000256" key="1">
    <source>
        <dbReference type="SAM" id="MobiDB-lite"/>
    </source>
</evidence>
<name>A0ABT3N1N5_9GAMM</name>
<keyword evidence="3" id="KW-1185">Reference proteome</keyword>
<evidence type="ECO:0000313" key="2">
    <source>
        <dbReference type="EMBL" id="MCW7555104.1"/>
    </source>
</evidence>
<organism evidence="2 3">
    <name type="scientific">Endozoicomonas gorgoniicola</name>
    <dbReference type="NCBI Taxonomy" id="1234144"/>
    <lineage>
        <taxon>Bacteria</taxon>
        <taxon>Pseudomonadati</taxon>
        <taxon>Pseudomonadota</taxon>
        <taxon>Gammaproteobacteria</taxon>
        <taxon>Oceanospirillales</taxon>
        <taxon>Endozoicomonadaceae</taxon>
        <taxon>Endozoicomonas</taxon>
    </lineage>
</organism>
<accession>A0ABT3N1N5</accession>
<feature type="compositionally biased region" description="Basic residues" evidence="1">
    <location>
        <begin position="168"/>
        <end position="179"/>
    </location>
</feature>